<evidence type="ECO:0000259" key="14">
    <source>
        <dbReference type="PROSITE" id="PS50011"/>
    </source>
</evidence>
<evidence type="ECO:0000259" key="15">
    <source>
        <dbReference type="PROSITE" id="PS51424"/>
    </source>
</evidence>
<dbReference type="PROSITE" id="PS51424">
    <property type="entry name" value="ROC"/>
    <property type="match status" value="1"/>
</dbReference>
<accession>A0A2R2MKQ6</accession>
<dbReference type="SUPFAM" id="SSF52540">
    <property type="entry name" value="P-loop containing nucleoside triphosphate hydrolases"/>
    <property type="match status" value="1"/>
</dbReference>
<dbReference type="InterPro" id="IPR020859">
    <property type="entry name" value="ROC"/>
</dbReference>
<dbReference type="EC" id="2.7.11.1" evidence="2"/>
<dbReference type="OrthoDB" id="1866797at2759"/>
<dbReference type="Gene3D" id="3.80.10.10">
    <property type="entry name" value="Ribonuclease Inhibitor"/>
    <property type="match status" value="3"/>
</dbReference>
<feature type="compositionally biased region" description="Acidic residues" evidence="13">
    <location>
        <begin position="1767"/>
        <end position="1784"/>
    </location>
</feature>
<dbReference type="Pfam" id="PF08477">
    <property type="entry name" value="Roc"/>
    <property type="match status" value="1"/>
</dbReference>
<reference evidence="17" key="1">
    <citation type="submission" date="2025-08" db="UniProtKB">
        <authorList>
            <consortium name="RefSeq"/>
        </authorList>
    </citation>
    <scope>IDENTIFICATION</scope>
    <source>
        <tissue evidence="17">Gonads</tissue>
    </source>
</reference>
<dbReference type="PROSITE" id="PS50011">
    <property type="entry name" value="PROTEIN_KINASE_DOM"/>
    <property type="match status" value="1"/>
</dbReference>
<comment type="catalytic activity">
    <reaction evidence="12">
        <text>L-seryl-[protein] + ATP = O-phospho-L-seryl-[protein] + ADP + H(+)</text>
        <dbReference type="Rhea" id="RHEA:17989"/>
        <dbReference type="Rhea" id="RHEA-COMP:9863"/>
        <dbReference type="Rhea" id="RHEA-COMP:11604"/>
        <dbReference type="ChEBI" id="CHEBI:15378"/>
        <dbReference type="ChEBI" id="CHEBI:29999"/>
        <dbReference type="ChEBI" id="CHEBI:30616"/>
        <dbReference type="ChEBI" id="CHEBI:83421"/>
        <dbReference type="ChEBI" id="CHEBI:456216"/>
        <dbReference type="EC" id="2.7.11.1"/>
    </reaction>
</comment>
<evidence type="ECO:0000313" key="16">
    <source>
        <dbReference type="Proteomes" id="UP000085678"/>
    </source>
</evidence>
<dbReference type="Pfam" id="PF25497">
    <property type="entry name" value="COR-B"/>
    <property type="match status" value="1"/>
</dbReference>
<dbReference type="InterPro" id="IPR003591">
    <property type="entry name" value="Leu-rich_rpt_typical-subtyp"/>
</dbReference>
<dbReference type="GO" id="GO:0005524">
    <property type="term" value="F:ATP binding"/>
    <property type="evidence" value="ECO:0007669"/>
    <property type="project" value="UniProtKB-KW"/>
</dbReference>
<keyword evidence="16" id="KW-1185">Reference proteome</keyword>
<keyword evidence="7" id="KW-0547">Nucleotide-binding</keyword>
<dbReference type="InParanoid" id="A0A2R2MKQ6"/>
<evidence type="ECO:0000256" key="1">
    <source>
        <dbReference type="ARBA" id="ARBA00001946"/>
    </source>
</evidence>
<dbReference type="SUPFAM" id="SSF48403">
    <property type="entry name" value="Ankyrin repeat"/>
    <property type="match status" value="1"/>
</dbReference>
<dbReference type="InterPro" id="IPR036388">
    <property type="entry name" value="WH-like_DNA-bd_sf"/>
</dbReference>
<dbReference type="Pfam" id="PF16095">
    <property type="entry name" value="COR-A"/>
    <property type="match status" value="1"/>
</dbReference>
<comment type="cofactor">
    <cofactor evidence="1">
        <name>Mg(2+)</name>
        <dbReference type="ChEBI" id="CHEBI:18420"/>
    </cofactor>
</comment>
<evidence type="ECO:0000256" key="12">
    <source>
        <dbReference type="ARBA" id="ARBA00048679"/>
    </source>
</evidence>
<keyword evidence="8 17" id="KW-0418">Kinase</keyword>
<name>A0A2R2MKQ6_LINAN</name>
<dbReference type="InterPro" id="IPR002110">
    <property type="entry name" value="Ankyrin_rpt"/>
</dbReference>
<dbReference type="Gene3D" id="3.30.70.1390">
    <property type="entry name" value="ROC domain from the Parkinson's disease-associated leucine-rich repeat kinase 2"/>
    <property type="match status" value="1"/>
</dbReference>
<dbReference type="Gene3D" id="1.25.40.20">
    <property type="entry name" value="Ankyrin repeat-containing domain"/>
    <property type="match status" value="1"/>
</dbReference>
<dbReference type="SMART" id="SM00220">
    <property type="entry name" value="S_TKc"/>
    <property type="match status" value="1"/>
</dbReference>
<dbReference type="Proteomes" id="UP000085678">
    <property type="component" value="Unplaced"/>
</dbReference>
<evidence type="ECO:0000256" key="4">
    <source>
        <dbReference type="ARBA" id="ARBA00022614"/>
    </source>
</evidence>
<dbReference type="InterPro" id="IPR032171">
    <property type="entry name" value="COR-A"/>
</dbReference>
<dbReference type="STRING" id="7574.A0A2R2MKQ6"/>
<evidence type="ECO:0000256" key="2">
    <source>
        <dbReference type="ARBA" id="ARBA00012513"/>
    </source>
</evidence>
<dbReference type="InterPro" id="IPR011009">
    <property type="entry name" value="Kinase-like_dom_sf"/>
</dbReference>
<dbReference type="GO" id="GO:0005525">
    <property type="term" value="F:GTP binding"/>
    <property type="evidence" value="ECO:0007669"/>
    <property type="project" value="UniProtKB-KW"/>
</dbReference>
<keyword evidence="9" id="KW-0067">ATP-binding</keyword>
<organism evidence="16 17">
    <name type="scientific">Lingula anatina</name>
    <name type="common">Brachiopod</name>
    <name type="synonym">Lingula unguis</name>
    <dbReference type="NCBI Taxonomy" id="7574"/>
    <lineage>
        <taxon>Eukaryota</taxon>
        <taxon>Metazoa</taxon>
        <taxon>Spiralia</taxon>
        <taxon>Lophotrochozoa</taxon>
        <taxon>Brachiopoda</taxon>
        <taxon>Linguliformea</taxon>
        <taxon>Lingulata</taxon>
        <taxon>Lingulida</taxon>
        <taxon>Linguloidea</taxon>
        <taxon>Lingulidae</taxon>
        <taxon>Lingula</taxon>
    </lineage>
</organism>
<dbReference type="Gene3D" id="1.10.10.10">
    <property type="entry name" value="Winged helix-like DNA-binding domain superfamily/Winged helix DNA-binding domain"/>
    <property type="match status" value="1"/>
</dbReference>
<dbReference type="InterPro" id="IPR036770">
    <property type="entry name" value="Ankyrin_rpt-contain_sf"/>
</dbReference>
<dbReference type="PANTHER" id="PTHR48005:SF13">
    <property type="entry name" value="SERINE_THREONINE-PROTEIN KINASE DDB_G0278509-RELATED"/>
    <property type="match status" value="1"/>
</dbReference>
<evidence type="ECO:0000313" key="17">
    <source>
        <dbReference type="RefSeq" id="XP_023930801.1"/>
    </source>
</evidence>
<dbReference type="Pfam" id="PF23748">
    <property type="entry name" value="Beta-prop_LRRK2"/>
    <property type="match status" value="1"/>
</dbReference>
<dbReference type="GO" id="GO:0005737">
    <property type="term" value="C:cytoplasm"/>
    <property type="evidence" value="ECO:0007669"/>
    <property type="project" value="UniProtKB-ARBA"/>
</dbReference>
<evidence type="ECO:0000256" key="9">
    <source>
        <dbReference type="ARBA" id="ARBA00022840"/>
    </source>
</evidence>
<dbReference type="Gene3D" id="3.40.50.300">
    <property type="entry name" value="P-loop containing nucleotide triphosphate hydrolases"/>
    <property type="match status" value="1"/>
</dbReference>
<comment type="catalytic activity">
    <reaction evidence="11">
        <text>L-threonyl-[protein] + ATP = O-phospho-L-threonyl-[protein] + ADP + H(+)</text>
        <dbReference type="Rhea" id="RHEA:46608"/>
        <dbReference type="Rhea" id="RHEA-COMP:11060"/>
        <dbReference type="Rhea" id="RHEA-COMP:11605"/>
        <dbReference type="ChEBI" id="CHEBI:15378"/>
        <dbReference type="ChEBI" id="CHEBI:30013"/>
        <dbReference type="ChEBI" id="CHEBI:30616"/>
        <dbReference type="ChEBI" id="CHEBI:61977"/>
        <dbReference type="ChEBI" id="CHEBI:456216"/>
        <dbReference type="EC" id="2.7.11.1"/>
    </reaction>
</comment>
<keyword evidence="10" id="KW-0342">GTP-binding</keyword>
<keyword evidence="3" id="KW-0723">Serine/threonine-protein kinase</keyword>
<dbReference type="InterPro" id="IPR057263">
    <property type="entry name" value="COR-B"/>
</dbReference>
<dbReference type="KEGG" id="lak:106166009"/>
<evidence type="ECO:0000256" key="11">
    <source>
        <dbReference type="ARBA" id="ARBA00047899"/>
    </source>
</evidence>
<dbReference type="InterPro" id="IPR008271">
    <property type="entry name" value="Ser/Thr_kinase_AS"/>
</dbReference>
<dbReference type="PROSITE" id="PS00108">
    <property type="entry name" value="PROTEIN_KINASE_ST"/>
    <property type="match status" value="1"/>
</dbReference>
<protein>
    <recommendedName>
        <fullName evidence="2">non-specific serine/threonine protein kinase</fullName>
        <ecNumber evidence="2">2.7.11.1</ecNumber>
    </recommendedName>
</protein>
<feature type="domain" description="Protein kinase" evidence="14">
    <location>
        <begin position="1154"/>
        <end position="1489"/>
    </location>
</feature>
<feature type="compositionally biased region" description="Polar residues" evidence="13">
    <location>
        <begin position="1835"/>
        <end position="1849"/>
    </location>
</feature>
<evidence type="ECO:0000256" key="5">
    <source>
        <dbReference type="ARBA" id="ARBA00022679"/>
    </source>
</evidence>
<dbReference type="SMART" id="SM00248">
    <property type="entry name" value="ANK"/>
    <property type="match status" value="2"/>
</dbReference>
<dbReference type="GO" id="GO:0004674">
    <property type="term" value="F:protein serine/threonine kinase activity"/>
    <property type="evidence" value="ECO:0007669"/>
    <property type="project" value="UniProtKB-KW"/>
</dbReference>
<dbReference type="InterPro" id="IPR027417">
    <property type="entry name" value="P-loop_NTPase"/>
</dbReference>
<dbReference type="PANTHER" id="PTHR48005">
    <property type="entry name" value="LEUCINE RICH REPEAT KINASE 2"/>
    <property type="match status" value="1"/>
</dbReference>
<sequence>MIDTLLERRPELGSNMDWCSCMLYVACKGGHLPAVKKWVDLAKQQKIDLKQPLQIVSESDDEECPSHERTPLYAACLAGHPDVADYLMYHDAEVTPFIAAKFEHFIKDLLYMPRYVQENKVQNQENEGNESDDQVEHNIRWMRKGLQTLPLPWIQPFLHTVITLDLSHNGLKQLPSCLPWSMPNLHSLNISNNDLRSFDTPTEYLCSKLQVINLANNLLSGVPIQLYQVSSLQKLHLSHNRLQCLYIGCAASPYNSLVIEDGHPEATRQGKGSSIGKMNCPSLKLLDLSHNLLEEIPAAIQDIDGLQKLNVAHNSLLRFPKPWGCRLDYLDLSHNNLVLLPPNFNVFWDDTLKVLKLNNNELEALTEGIFKLKSLEELDLSFNKLEYLPKPDLWTLGSLKNLNLSHNNFGYQTAASPTESRSPGKVFERFKELYHRHRTGTNAPASNDYFMEFPPGLRETLCYLDLSHNHLPTVPSSVCRLERLERLNIRGNPIKELPLELGNLLGLWHFKVEKSQLQNLPPHLWPQGTQDDSHSYRCRDLLHHCRLKLRKSEPNRRIKMMVVGREERGKSCLIAALQGKPLPKPVATNGIHLDNEMWNLRGSQFKKLFKDKKNLPNVEIAVWDCAGQEDFYTTHQCFVTPNALYLVVWKLVLHEQGVDNIRQWLLNIESRAPGSTVIIVGTHLDQLDKGKRADKIVELTDRIQQLYGSHGYPKIAHVQAVSSTSKDQEGIRELREKIYMTAVTMGDVHCRSERWIGKMIPRSYLDLQRIVEAVEQNESQVPVLDQDQFNRLLSQVPNSDINTDEDVELAVKYLHEAGVLLHYPDQLRQLNSLYFIDPRWLCDMLANVITIKAVNPKVKDGILKIQDLKAVLKHDPRFPMELLDQYIQLMERFDIAIKLDSDNLLLPSKLPILRPGVTLEQSNCLHRFYKMSFIPSGFWSRLVTRLIISVRRLLSSLERTKRPLSTRGQSEISKPKRKLARTVWNATMRRRDRGGLIIKRQQIFYWRQGFIVTFRGGYMSVESTVEEAFLGGHAYDCSGVLITVHSTSDDFASMGFVTDEIETLIMEWFPGLLQADIQRLIPCPKCWDGGKQDVRRTSTLGNNFSLEYCAMKAYEGKTHLVCPVHPKKVKVHNLIPDLLLTDLPENFLLDGDYLIKEDFLSKGGTAMVFKGLYKGKAVAIKEFFSGQNASEYTQSSGSEDSGRMTFQSGVSTWQSTLEAADDTTSTVSGVETLGTREQEILEWRQMAKGAKIVQAFKEVRQEVMLLSKLKHPNVLSLIGVCFNPLCFVMEYAPYGSLTSVLHAGDRENLSDDVQGQHGMVFNKMFTYKLLLQVAEALFYLHSKDVIYRDLKSDNILVWSLRMQDAVNVKVSDYGISTYLTPSGVIGNEGTPGFQAPEVRTGVTYDEKVDLFSFAMLIYETLTGLRPFGQRKSLSSITYAVRKGEKPDLKGIDMKMQMLQDLMVQCWNNEPQCRPTAEHVVDVMKDVKFICLNSIFPQKDMKKLPKIDCVGKQDTTSALMWMWSGEGVGRQLYIFNSETRHYKHSGLYLSGAKVTCQVKVEGDVWIGTENKELEVVSRPRVGTPKIIFIKTLKEEPRCMLYQKQQIDIPRVYIGLKGGRLVILDPAESMPAHSKASPFKWREQKTLFVQPKDQLDMPVSCMIIVNQGQELWVGCGHSISIISTKTFMVEERIQAFMQSKLVVGTMVCSGNHAWVVSHKAPLVKEYNTQTREVCSILDCSYNHPLDCNIASPDLPEVDILLESSSSASEADDEREEDGDEEKEEEVSVSMKPLDPPSSPETGEELQADKLRRPGDFATNTVHDLPEPGKSFIKSEHSVTGTTGNESDSEGSSLRLHPPLARSHALRGHTLSNRATTIATPSVLRDVQPLRGRVKSDIICPGLRTTFNSKTRVLSLAIVQDTIWVGRAGGDILVVNVSRKEPHGYDYGRVLAQLTYKDLPEFKGGEIDQLVCVFGDQVIAVRHFVRRPTAEVTADVIAPEECTQLLLWEAYGTDLIHRVHSVWN</sequence>
<evidence type="ECO:0000256" key="7">
    <source>
        <dbReference type="ARBA" id="ARBA00022741"/>
    </source>
</evidence>
<dbReference type="GO" id="GO:0009966">
    <property type="term" value="P:regulation of signal transduction"/>
    <property type="evidence" value="ECO:0007669"/>
    <property type="project" value="UniProtKB-ARBA"/>
</dbReference>
<dbReference type="InterPro" id="IPR032675">
    <property type="entry name" value="LRR_dom_sf"/>
</dbReference>
<keyword evidence="4" id="KW-0433">Leucine-rich repeat</keyword>
<feature type="domain" description="Roc" evidence="15">
    <location>
        <begin position="551"/>
        <end position="745"/>
    </location>
</feature>
<evidence type="ECO:0000256" key="6">
    <source>
        <dbReference type="ARBA" id="ARBA00022737"/>
    </source>
</evidence>
<evidence type="ECO:0000256" key="8">
    <source>
        <dbReference type="ARBA" id="ARBA00022777"/>
    </source>
</evidence>
<dbReference type="Gene3D" id="1.10.510.10">
    <property type="entry name" value="Transferase(Phosphotransferase) domain 1"/>
    <property type="match status" value="1"/>
</dbReference>
<dbReference type="InterPro" id="IPR056602">
    <property type="entry name" value="Beta-prop_LRRK2"/>
</dbReference>
<keyword evidence="6" id="KW-0677">Repeat</keyword>
<keyword evidence="5" id="KW-0808">Transferase</keyword>
<dbReference type="RefSeq" id="XP_023930801.1">
    <property type="nucleotide sequence ID" value="XM_024075033.1"/>
</dbReference>
<dbReference type="Pfam" id="PF13855">
    <property type="entry name" value="LRR_8"/>
    <property type="match status" value="2"/>
</dbReference>
<evidence type="ECO:0000256" key="3">
    <source>
        <dbReference type="ARBA" id="ARBA00022527"/>
    </source>
</evidence>
<dbReference type="SUPFAM" id="SSF56112">
    <property type="entry name" value="Protein kinase-like (PK-like)"/>
    <property type="match status" value="1"/>
</dbReference>
<dbReference type="SUPFAM" id="SSF52058">
    <property type="entry name" value="L domain-like"/>
    <property type="match status" value="1"/>
</dbReference>
<dbReference type="InterPro" id="IPR051420">
    <property type="entry name" value="Ser_Thr_Kinases_DiverseReg"/>
</dbReference>
<gene>
    <name evidence="17" type="primary">LOC106166009</name>
</gene>
<evidence type="ECO:0000256" key="13">
    <source>
        <dbReference type="SAM" id="MobiDB-lite"/>
    </source>
</evidence>
<feature type="region of interest" description="Disordered" evidence="13">
    <location>
        <begin position="1761"/>
        <end position="1853"/>
    </location>
</feature>
<dbReference type="GeneID" id="106166009"/>
<dbReference type="Pfam" id="PF00069">
    <property type="entry name" value="Pkinase"/>
    <property type="match status" value="1"/>
</dbReference>
<proteinExistence type="predicted"/>
<dbReference type="SMART" id="SM00364">
    <property type="entry name" value="LRR_BAC"/>
    <property type="match status" value="7"/>
</dbReference>
<evidence type="ECO:0000256" key="10">
    <source>
        <dbReference type="ARBA" id="ARBA00023134"/>
    </source>
</evidence>
<dbReference type="InterPro" id="IPR001611">
    <property type="entry name" value="Leu-rich_rpt"/>
</dbReference>
<dbReference type="SMART" id="SM00369">
    <property type="entry name" value="LRR_TYP"/>
    <property type="match status" value="7"/>
</dbReference>
<dbReference type="PROSITE" id="PS51450">
    <property type="entry name" value="LRR"/>
    <property type="match status" value="3"/>
</dbReference>
<dbReference type="InterPro" id="IPR000719">
    <property type="entry name" value="Prot_kinase_dom"/>
</dbReference>